<keyword evidence="1" id="KW-0378">Hydrolase</keyword>
<dbReference type="InterPro" id="IPR011048">
    <property type="entry name" value="Haem_d1_sf"/>
</dbReference>
<organism evidence="1 2">
    <name type="scientific">Falsiruegeria litorea R37</name>
    <dbReference type="NCBI Taxonomy" id="1200284"/>
    <lineage>
        <taxon>Bacteria</taxon>
        <taxon>Pseudomonadati</taxon>
        <taxon>Pseudomonadota</taxon>
        <taxon>Alphaproteobacteria</taxon>
        <taxon>Rhodobacterales</taxon>
        <taxon>Roseobacteraceae</taxon>
        <taxon>Falsiruegeria</taxon>
    </lineage>
</organism>
<dbReference type="OrthoDB" id="9342475at2"/>
<keyword evidence="2" id="KW-1185">Reference proteome</keyword>
<dbReference type="InterPro" id="IPR011049">
    <property type="entry name" value="Serralysin-like_metalloprot_C"/>
</dbReference>
<evidence type="ECO:0000313" key="2">
    <source>
        <dbReference type="Proteomes" id="UP000193077"/>
    </source>
</evidence>
<sequence>MFQFVGITTTGSAGFDTGIGDLALKTFNGQTYLYAASGVNGGITAWRLQSGGSPVLYDDQAYASSITSQVARRIMPVTIAGTEHLALDVDTATGLVSYTLNSGGDIGSLRETVTLSGGGDIDAMTQVAGAGNGFLAIAHDETDRIATYRIESDGTLTLIGSEAGQAVALKTLETGGSTYVVAADPVSHNVVAYGIDTNSGTLSSPSTSGAEYGLGLADITAIEVVQAYGESWVIVAASGSNSLSVMRLGLDGRLVPTDHLLDTLSTRFEKVQDLALIEVQDRVFVVAGGGDDGLSLFTLTPHGKLIHLESFADTTLTGLQNVEAIAMAYVGTDLQIFASSQEDAGLTQMSVSLASLGYVLQGTGTVTGSSSDDMLMGLTGDATLSGGAGSDILIAATGTTTMSGGSQADIFVMRDGSGTTTITDFEAGIDRLDLFDYPMLRNVGQLSITSTGQGAQITYRDNTIVINSASGTSLEASTIFGGEFTGPDHVPIIGIGGGGGGGGTPAISIGSPGVVGQITVATGTANTALSDAEVRFTPSGGSMVTAQADANGSFDLGLSGSSTGTLDIVKSYSTASAEITALDALQVLRIAVGLDPTWGPASALNLIAADITRDGTINALDALDVLRAAVGLEGTSAPEWLFLDANADLSGITPTSVNYNTGTTVTATDGGFSTDMHSLLLGNMEAY</sequence>
<dbReference type="EMBL" id="FWFO01000009">
    <property type="protein sequence ID" value="SLN73980.1"/>
    <property type="molecule type" value="Genomic_DNA"/>
</dbReference>
<accession>A0A1Y5TYF9</accession>
<dbReference type="Gene3D" id="2.130.10.10">
    <property type="entry name" value="YVTN repeat-like/Quinoprotein amine dehydrogenase"/>
    <property type="match status" value="1"/>
</dbReference>
<dbReference type="InterPro" id="IPR015943">
    <property type="entry name" value="WD40/YVTN_repeat-like_dom_sf"/>
</dbReference>
<gene>
    <name evidence="1" type="primary">prtB</name>
    <name evidence="1" type="ORF">TRL7639_04477</name>
</gene>
<dbReference type="GO" id="GO:0016787">
    <property type="term" value="F:hydrolase activity"/>
    <property type="evidence" value="ECO:0007669"/>
    <property type="project" value="UniProtKB-KW"/>
</dbReference>
<protein>
    <submittedName>
        <fullName evidence="1">Serralysin B</fullName>
        <ecNumber evidence="1">3.4.24.40</ecNumber>
    </submittedName>
</protein>
<dbReference type="Proteomes" id="UP000193077">
    <property type="component" value="Unassembled WGS sequence"/>
</dbReference>
<evidence type="ECO:0000313" key="1">
    <source>
        <dbReference type="EMBL" id="SLN73980.1"/>
    </source>
</evidence>
<dbReference type="RefSeq" id="WP_085798119.1">
    <property type="nucleotide sequence ID" value="NZ_FWFO01000009.1"/>
</dbReference>
<dbReference type="SUPFAM" id="SSF51120">
    <property type="entry name" value="beta-Roll"/>
    <property type="match status" value="1"/>
</dbReference>
<dbReference type="SUPFAM" id="SSF51004">
    <property type="entry name" value="C-terminal (heme d1) domain of cytochrome cd1-nitrite reductase"/>
    <property type="match status" value="1"/>
</dbReference>
<proteinExistence type="predicted"/>
<dbReference type="AlphaFoldDB" id="A0A1Y5TYF9"/>
<name>A0A1Y5TYF9_9RHOB</name>
<dbReference type="Gene3D" id="2.150.10.10">
    <property type="entry name" value="Serralysin-like metalloprotease, C-terminal"/>
    <property type="match status" value="1"/>
</dbReference>
<reference evidence="1 2" key="1">
    <citation type="submission" date="2017-03" db="EMBL/GenBank/DDBJ databases">
        <authorList>
            <person name="Afonso C.L."/>
            <person name="Miller P.J."/>
            <person name="Scott M.A."/>
            <person name="Spackman E."/>
            <person name="Goraichik I."/>
            <person name="Dimitrov K.M."/>
            <person name="Suarez D.L."/>
            <person name="Swayne D.E."/>
        </authorList>
    </citation>
    <scope>NUCLEOTIDE SEQUENCE [LARGE SCALE GENOMIC DNA]</scope>
    <source>
        <strain evidence="1 2">CECT 7639</strain>
    </source>
</reference>
<dbReference type="EC" id="3.4.24.40" evidence="1"/>